<dbReference type="Proteomes" id="UP000887580">
    <property type="component" value="Unplaced"/>
</dbReference>
<evidence type="ECO:0000313" key="2">
    <source>
        <dbReference type="WBParaSite" id="PS1159_v2.g22353.t1"/>
    </source>
</evidence>
<name>A0AC35FZ40_9BILA</name>
<accession>A0AC35FZ40</accession>
<evidence type="ECO:0000313" key="1">
    <source>
        <dbReference type="Proteomes" id="UP000887580"/>
    </source>
</evidence>
<reference evidence="2" key="1">
    <citation type="submission" date="2022-11" db="UniProtKB">
        <authorList>
            <consortium name="WormBaseParasite"/>
        </authorList>
    </citation>
    <scope>IDENTIFICATION</scope>
</reference>
<sequence>MSTCLKAKQKNFDFVDNGQHHDDEIRFKSINLNQQNGSNKIVGHKNVWPNYNQKLEGFRQTDMKMNDKSWNRKFSKDSKMPNFAVVEKDGDKLLKAENEWKSSKTKNNNGNTLLLHISAFENSVEAENKQKCKNDAKKLKSKTIAESFQFGLMNPFEIPRQQDNEKAKTPEVAEYHASQQLEDGFKLVNYMKPKARNLET</sequence>
<protein>
    <submittedName>
        <fullName evidence="2">Uncharacterized protein</fullName>
    </submittedName>
</protein>
<proteinExistence type="predicted"/>
<organism evidence="1 2">
    <name type="scientific">Panagrolaimus sp. PS1159</name>
    <dbReference type="NCBI Taxonomy" id="55785"/>
    <lineage>
        <taxon>Eukaryota</taxon>
        <taxon>Metazoa</taxon>
        <taxon>Ecdysozoa</taxon>
        <taxon>Nematoda</taxon>
        <taxon>Chromadorea</taxon>
        <taxon>Rhabditida</taxon>
        <taxon>Tylenchina</taxon>
        <taxon>Panagrolaimomorpha</taxon>
        <taxon>Panagrolaimoidea</taxon>
        <taxon>Panagrolaimidae</taxon>
        <taxon>Panagrolaimus</taxon>
    </lineage>
</organism>
<dbReference type="WBParaSite" id="PS1159_v2.g22353.t1">
    <property type="protein sequence ID" value="PS1159_v2.g22353.t1"/>
    <property type="gene ID" value="PS1159_v2.g22353"/>
</dbReference>